<dbReference type="RefSeq" id="WP_273306539.1">
    <property type="nucleotide sequence ID" value="NZ_DYUD01000024.1"/>
</dbReference>
<proteinExistence type="inferred from homology"/>
<comment type="subcellular location">
    <subcellularLocation>
        <location evidence="1">Cell outer membrane</location>
    </subcellularLocation>
</comment>
<evidence type="ECO:0000313" key="10">
    <source>
        <dbReference type="Proteomes" id="UP000757103"/>
    </source>
</evidence>
<protein>
    <submittedName>
        <fullName evidence="9">RagB/SusD family nutrient uptake outer membrane protein</fullName>
    </submittedName>
</protein>
<evidence type="ECO:0000313" key="9">
    <source>
        <dbReference type="EMBL" id="HJG89479.1"/>
    </source>
</evidence>
<feature type="domain" description="SusD-like N-terminal" evidence="8">
    <location>
        <begin position="97"/>
        <end position="240"/>
    </location>
</feature>
<evidence type="ECO:0000256" key="4">
    <source>
        <dbReference type="ARBA" id="ARBA00023136"/>
    </source>
</evidence>
<name>A0A921MSX5_9BACT</name>
<evidence type="ECO:0000256" key="6">
    <source>
        <dbReference type="SAM" id="SignalP"/>
    </source>
</evidence>
<reference evidence="9" key="1">
    <citation type="journal article" date="2021" name="PeerJ">
        <title>Extensive microbial diversity within the chicken gut microbiome revealed by metagenomics and culture.</title>
        <authorList>
            <person name="Gilroy R."/>
            <person name="Ravi A."/>
            <person name="Getino M."/>
            <person name="Pursley I."/>
            <person name="Horton D.L."/>
            <person name="Alikhan N.F."/>
            <person name="Baker D."/>
            <person name="Gharbi K."/>
            <person name="Hall N."/>
            <person name="Watson M."/>
            <person name="Adriaenssens E.M."/>
            <person name="Foster-Nyarko E."/>
            <person name="Jarju S."/>
            <person name="Secka A."/>
            <person name="Antonio M."/>
            <person name="Oren A."/>
            <person name="Chaudhuri R.R."/>
            <person name="La Ragione R."/>
            <person name="Hildebrand F."/>
            <person name="Pallen M.J."/>
        </authorList>
    </citation>
    <scope>NUCLEOTIDE SEQUENCE</scope>
    <source>
        <strain evidence="9">CHK121-7720</strain>
    </source>
</reference>
<dbReference type="PROSITE" id="PS51257">
    <property type="entry name" value="PROKAR_LIPOPROTEIN"/>
    <property type="match status" value="1"/>
</dbReference>
<feature type="chain" id="PRO_5036700773" evidence="6">
    <location>
        <begin position="23"/>
        <end position="545"/>
    </location>
</feature>
<dbReference type="Pfam" id="PF07980">
    <property type="entry name" value="SusD_RagB"/>
    <property type="match status" value="1"/>
</dbReference>
<dbReference type="Gene3D" id="1.25.40.10">
    <property type="entry name" value="Tetratricopeptide repeat domain"/>
    <property type="match status" value="1"/>
</dbReference>
<dbReference type="InterPro" id="IPR033985">
    <property type="entry name" value="SusD-like_N"/>
</dbReference>
<evidence type="ECO:0000256" key="1">
    <source>
        <dbReference type="ARBA" id="ARBA00004442"/>
    </source>
</evidence>
<feature type="signal peptide" evidence="6">
    <location>
        <begin position="1"/>
        <end position="22"/>
    </location>
</feature>
<dbReference type="InterPro" id="IPR011990">
    <property type="entry name" value="TPR-like_helical_dom_sf"/>
</dbReference>
<accession>A0A921MSX5</accession>
<comment type="similarity">
    <text evidence="2">Belongs to the SusD family.</text>
</comment>
<dbReference type="InterPro" id="IPR012944">
    <property type="entry name" value="SusD_RagB_dom"/>
</dbReference>
<dbReference type="Gene3D" id="1.10.3780.10">
    <property type="entry name" value="SusD-like"/>
    <property type="match status" value="1"/>
</dbReference>
<keyword evidence="4" id="KW-0472">Membrane</keyword>
<reference evidence="9" key="2">
    <citation type="submission" date="2021-09" db="EMBL/GenBank/DDBJ databases">
        <authorList>
            <person name="Gilroy R."/>
        </authorList>
    </citation>
    <scope>NUCLEOTIDE SEQUENCE</scope>
    <source>
        <strain evidence="9">CHK121-7720</strain>
    </source>
</reference>
<keyword evidence="5" id="KW-0998">Cell outer membrane</keyword>
<keyword evidence="3 6" id="KW-0732">Signal</keyword>
<evidence type="ECO:0000259" key="7">
    <source>
        <dbReference type="Pfam" id="PF07980"/>
    </source>
</evidence>
<comment type="caution">
    <text evidence="9">The sequence shown here is derived from an EMBL/GenBank/DDBJ whole genome shotgun (WGS) entry which is preliminary data.</text>
</comment>
<dbReference type="EMBL" id="DYUD01000024">
    <property type="protein sequence ID" value="HJG89479.1"/>
    <property type="molecule type" value="Genomic_DNA"/>
</dbReference>
<evidence type="ECO:0000259" key="8">
    <source>
        <dbReference type="Pfam" id="PF14322"/>
    </source>
</evidence>
<feature type="domain" description="RagB/SusD" evidence="7">
    <location>
        <begin position="373"/>
        <end position="545"/>
    </location>
</feature>
<dbReference type="Gene3D" id="1.25.40.390">
    <property type="match status" value="1"/>
</dbReference>
<organism evidence="9 10">
    <name type="scientific">Barnesiella viscericola</name>
    <dbReference type="NCBI Taxonomy" id="397865"/>
    <lineage>
        <taxon>Bacteria</taxon>
        <taxon>Pseudomonadati</taxon>
        <taxon>Bacteroidota</taxon>
        <taxon>Bacteroidia</taxon>
        <taxon>Bacteroidales</taxon>
        <taxon>Barnesiellaceae</taxon>
        <taxon>Barnesiella</taxon>
    </lineage>
</organism>
<evidence type="ECO:0000256" key="2">
    <source>
        <dbReference type="ARBA" id="ARBA00006275"/>
    </source>
</evidence>
<dbReference type="CDD" id="cd08977">
    <property type="entry name" value="SusD"/>
    <property type="match status" value="1"/>
</dbReference>
<dbReference type="Pfam" id="PF14322">
    <property type="entry name" value="SusD-like_3"/>
    <property type="match status" value="1"/>
</dbReference>
<evidence type="ECO:0000256" key="3">
    <source>
        <dbReference type="ARBA" id="ARBA00022729"/>
    </source>
</evidence>
<gene>
    <name evidence="9" type="ORF">K8U91_08435</name>
</gene>
<dbReference type="GO" id="GO:0009279">
    <property type="term" value="C:cell outer membrane"/>
    <property type="evidence" value="ECO:0007669"/>
    <property type="project" value="UniProtKB-SubCell"/>
</dbReference>
<dbReference type="Proteomes" id="UP000757103">
    <property type="component" value="Unassembled WGS sequence"/>
</dbReference>
<dbReference type="AlphaFoldDB" id="A0A921MSX5"/>
<evidence type="ECO:0000256" key="5">
    <source>
        <dbReference type="ARBA" id="ARBA00023237"/>
    </source>
</evidence>
<dbReference type="SUPFAM" id="SSF48452">
    <property type="entry name" value="TPR-like"/>
    <property type="match status" value="1"/>
</dbReference>
<sequence length="545" mass="60264">MKKLIYYTLAIAATALSMTSCLGDLDTVPLNETDKTGETAYQNIQDFQRGLAYIYGSFSLSSQNDPGKADINVDDAGQSEFIRQIVVLNEMSTDAMKCIWGDSYITETQTASWTAGGNAALVATYTRGLITVTRANEFLTRATGREMDGLPGLIAEARFLRAYAYFVLMDLYGNPPFATEENIGGGSLPTQIGRPALFAWIESELKALADPNSAMPNVGEVPYPRATKGSAQALLARLYLNAEVYTGTPRWEDARTAAEKVIGMGYGLCSNYAHLFLQDNGENPDAQKEMIFAIGYDSNLMQSWGGTTHLVSGNVHDAASQAIAKELGFGDNTFMSPERWNGYHIPNEYVEANFEMKNVSWGGTGIGYDREGSDKRAFFCNTGCEKEFDLKVAETGWRCWKFNSMDSQNQLHLDNNFSSADFPVIRLAEMYLIYAEAQARLDNGITTDAKALGYIKQLRDRAGLDTPASIDLDFILKERACELMMEGHRRTDLIRYGYFTSMSFPWPYKGGVPTGAVEIPAYRTIFPLLDNDVAENSNLTQNPGY</sequence>